<sequence length="182" mass="18618">MASQNTSTPAKVPASAASYSAATLDPELRSQINCVLIKDGAVSKIQEHLLHSLNANSSNWPTAVQNHALSLLRSGEVSTFPALLRRVIEDVRHENALNPSSGINVTNGTSTEVNGKKSSTNGSGGTPSAGGADGGSSNGTSSTTAGLAVPQTVIEDALRVTRESLEMVCEIDESGATGQTTS</sequence>
<feature type="compositionally biased region" description="Gly residues" evidence="1">
    <location>
        <begin position="122"/>
        <end position="137"/>
    </location>
</feature>
<organism evidence="2 3">
    <name type="scientific">Echria macrotheca</name>
    <dbReference type="NCBI Taxonomy" id="438768"/>
    <lineage>
        <taxon>Eukaryota</taxon>
        <taxon>Fungi</taxon>
        <taxon>Dikarya</taxon>
        <taxon>Ascomycota</taxon>
        <taxon>Pezizomycotina</taxon>
        <taxon>Sordariomycetes</taxon>
        <taxon>Sordariomycetidae</taxon>
        <taxon>Sordariales</taxon>
        <taxon>Schizotheciaceae</taxon>
        <taxon>Echria</taxon>
    </lineage>
</organism>
<evidence type="ECO:0000313" key="3">
    <source>
        <dbReference type="Proteomes" id="UP001239445"/>
    </source>
</evidence>
<comment type="caution">
    <text evidence="2">The sequence shown here is derived from an EMBL/GenBank/DDBJ whole genome shotgun (WGS) entry which is preliminary data.</text>
</comment>
<dbReference type="AlphaFoldDB" id="A0AAJ0B9M4"/>
<name>A0AAJ0B9M4_9PEZI</name>
<protein>
    <submittedName>
        <fullName evidence="2">Uncharacterized protein</fullName>
    </submittedName>
</protein>
<dbReference type="EMBL" id="MU839841">
    <property type="protein sequence ID" value="KAK1751896.1"/>
    <property type="molecule type" value="Genomic_DNA"/>
</dbReference>
<evidence type="ECO:0000313" key="2">
    <source>
        <dbReference type="EMBL" id="KAK1751896.1"/>
    </source>
</evidence>
<dbReference type="Proteomes" id="UP001239445">
    <property type="component" value="Unassembled WGS sequence"/>
</dbReference>
<accession>A0AAJ0B9M4</accession>
<proteinExistence type="predicted"/>
<evidence type="ECO:0000256" key="1">
    <source>
        <dbReference type="SAM" id="MobiDB-lite"/>
    </source>
</evidence>
<keyword evidence="3" id="KW-1185">Reference proteome</keyword>
<gene>
    <name evidence="2" type="ORF">QBC47DRAFT_391353</name>
</gene>
<reference evidence="2" key="1">
    <citation type="submission" date="2023-06" db="EMBL/GenBank/DDBJ databases">
        <title>Genome-scale phylogeny and comparative genomics of the fungal order Sordariales.</title>
        <authorList>
            <consortium name="Lawrence Berkeley National Laboratory"/>
            <person name="Hensen N."/>
            <person name="Bonometti L."/>
            <person name="Westerberg I."/>
            <person name="Brannstrom I.O."/>
            <person name="Guillou S."/>
            <person name="Cros-Aarteil S."/>
            <person name="Calhoun S."/>
            <person name="Haridas S."/>
            <person name="Kuo A."/>
            <person name="Mondo S."/>
            <person name="Pangilinan J."/>
            <person name="Riley R."/>
            <person name="Labutti K."/>
            <person name="Andreopoulos B."/>
            <person name="Lipzen A."/>
            <person name="Chen C."/>
            <person name="Yanf M."/>
            <person name="Daum C."/>
            <person name="Ng V."/>
            <person name="Clum A."/>
            <person name="Steindorff A."/>
            <person name="Ohm R."/>
            <person name="Martin F."/>
            <person name="Silar P."/>
            <person name="Natvig D."/>
            <person name="Lalanne C."/>
            <person name="Gautier V."/>
            <person name="Ament-Velasquez S.L."/>
            <person name="Kruys A."/>
            <person name="Hutchinson M.I."/>
            <person name="Powell A.J."/>
            <person name="Barry K."/>
            <person name="Miller A.N."/>
            <person name="Grigoriev I.V."/>
            <person name="Debuchy R."/>
            <person name="Gladieux P."/>
            <person name="Thoren M.H."/>
            <person name="Johannesson H."/>
        </authorList>
    </citation>
    <scope>NUCLEOTIDE SEQUENCE</scope>
    <source>
        <strain evidence="2">PSN4</strain>
    </source>
</reference>
<feature type="region of interest" description="Disordered" evidence="1">
    <location>
        <begin position="97"/>
        <end position="151"/>
    </location>
</feature>
<feature type="compositionally biased region" description="Polar residues" evidence="1">
    <location>
        <begin position="97"/>
        <end position="113"/>
    </location>
</feature>